<protein>
    <submittedName>
        <fullName evidence="5">NHLP bacteriocin system secretion protein</fullName>
    </submittedName>
</protein>
<keyword evidence="3" id="KW-0812">Transmembrane</keyword>
<dbReference type="PANTHER" id="PTHR30386:SF17">
    <property type="entry name" value="ALKALINE PROTEASE SECRETION PROTEIN APRE"/>
    <property type="match status" value="1"/>
</dbReference>
<reference evidence="5" key="1">
    <citation type="submission" date="2021-03" db="EMBL/GenBank/DDBJ databases">
        <authorList>
            <person name="So Y."/>
        </authorList>
    </citation>
    <scope>NUCLEOTIDE SEQUENCE</scope>
    <source>
        <strain evidence="5">SG15</strain>
    </source>
</reference>
<evidence type="ECO:0000256" key="2">
    <source>
        <dbReference type="SAM" id="MobiDB-lite"/>
    </source>
</evidence>
<feature type="domain" description="Multidrug resistance protein MdtA-like barrel-sandwich hybrid" evidence="4">
    <location>
        <begin position="71"/>
        <end position="276"/>
    </location>
</feature>
<feature type="region of interest" description="Disordered" evidence="2">
    <location>
        <begin position="425"/>
        <end position="447"/>
    </location>
</feature>
<dbReference type="Gene3D" id="2.40.50.100">
    <property type="match status" value="1"/>
</dbReference>
<dbReference type="InterPro" id="IPR050739">
    <property type="entry name" value="MFP"/>
</dbReference>
<dbReference type="NCBIfam" id="TIGR03794">
    <property type="entry name" value="NHLM_micro_HlyD"/>
    <property type="match status" value="1"/>
</dbReference>
<comment type="caution">
    <text evidence="5">The sequence shown here is derived from an EMBL/GenBank/DDBJ whole genome shotgun (WGS) entry which is preliminary data.</text>
</comment>
<accession>A0A940N097</accession>
<keyword evidence="3" id="KW-1133">Transmembrane helix</keyword>
<proteinExistence type="predicted"/>
<evidence type="ECO:0000259" key="4">
    <source>
        <dbReference type="Pfam" id="PF25917"/>
    </source>
</evidence>
<dbReference type="EMBL" id="JAGIZA010000009">
    <property type="protein sequence ID" value="MBP0494154.1"/>
    <property type="molecule type" value="Genomic_DNA"/>
</dbReference>
<evidence type="ECO:0000313" key="6">
    <source>
        <dbReference type="Proteomes" id="UP000677537"/>
    </source>
</evidence>
<dbReference type="InterPro" id="IPR022275">
    <property type="entry name" value="NHPM_bacteriocin_SS_HylD"/>
</dbReference>
<feature type="coiled-coil region" evidence="1">
    <location>
        <begin position="208"/>
        <end position="244"/>
    </location>
</feature>
<dbReference type="Pfam" id="PF25917">
    <property type="entry name" value="BSH_RND"/>
    <property type="match status" value="1"/>
</dbReference>
<dbReference type="PANTHER" id="PTHR30386">
    <property type="entry name" value="MEMBRANE FUSION SUBUNIT OF EMRAB-TOLC MULTIDRUG EFFLUX PUMP"/>
    <property type="match status" value="1"/>
</dbReference>
<name>A0A940N097_9PROT</name>
<dbReference type="InterPro" id="IPR058625">
    <property type="entry name" value="MdtA-like_BSH"/>
</dbReference>
<dbReference type="RefSeq" id="WP_209374908.1">
    <property type="nucleotide sequence ID" value="NZ_JAGIZA010000009.1"/>
</dbReference>
<feature type="transmembrane region" description="Helical" evidence="3">
    <location>
        <begin position="31"/>
        <end position="52"/>
    </location>
</feature>
<organism evidence="5 6">
    <name type="scientific">Roseomonas indoligenes</name>
    <dbReference type="NCBI Taxonomy" id="2820811"/>
    <lineage>
        <taxon>Bacteria</taxon>
        <taxon>Pseudomonadati</taxon>
        <taxon>Pseudomonadota</taxon>
        <taxon>Alphaproteobacteria</taxon>
        <taxon>Acetobacterales</taxon>
        <taxon>Roseomonadaceae</taxon>
        <taxon>Roseomonas</taxon>
    </lineage>
</organism>
<dbReference type="AlphaFoldDB" id="A0A940N097"/>
<keyword evidence="6" id="KW-1185">Reference proteome</keyword>
<keyword evidence="3" id="KW-0472">Membrane</keyword>
<evidence type="ECO:0000256" key="1">
    <source>
        <dbReference type="SAM" id="Coils"/>
    </source>
</evidence>
<evidence type="ECO:0000256" key="3">
    <source>
        <dbReference type="SAM" id="Phobius"/>
    </source>
</evidence>
<dbReference type="Proteomes" id="UP000677537">
    <property type="component" value="Unassembled WGS sequence"/>
</dbReference>
<sequence length="447" mass="48206">MSQPPLFRSQAVAEAAAPDRYDEPLRVMRPWNWVVGGSLLALAVIGLVWSSLVDVPLKVTGRGILLPSGGVVDIVADTDGRIDRLVARPGDHIRAGQSIATVDQSELRLQLALAEGQAADALRHRDELRAFHGRETAAAEAFRTARDAALAGNLRMLDERLGMMTQREEVMRGLMQQNLINRDRALYARVEVFQVREQMATSRNEREQLVLDQAMKRTQQEREALEAERRVDETARQVEALRTRLGRLGEVLAPYSGTVVEQKANDGQVVQRGTALLTVERDPEGGAGALVAVVYVTAQDGKRLSPGLEVEVSPSSTRREEDGFIHGRITRVAHAPSSSAGLLRTLQNDQLVRNFTTELGAPFEVEVALSPDPATRSGLRWSTATGPDFPIESGTLAGADITVRSVRLIGLAFPAVRGWLTRNAEASTSPGAAGAATSKGAAGAATP</sequence>
<gene>
    <name evidence="5" type="ORF">J5Y10_15315</name>
</gene>
<evidence type="ECO:0000313" key="5">
    <source>
        <dbReference type="EMBL" id="MBP0494154.1"/>
    </source>
</evidence>
<keyword evidence="1" id="KW-0175">Coiled coil</keyword>
<dbReference type="SUPFAM" id="SSF111369">
    <property type="entry name" value="HlyD-like secretion proteins"/>
    <property type="match status" value="1"/>
</dbReference>